<dbReference type="Gene3D" id="3.30.70.250">
    <property type="entry name" value="Malonyl-CoA ACP transacylase, ACP-binding"/>
    <property type="match status" value="1"/>
</dbReference>
<dbReference type="GO" id="GO:0005829">
    <property type="term" value="C:cytosol"/>
    <property type="evidence" value="ECO:0007669"/>
    <property type="project" value="TreeGrafter"/>
</dbReference>
<keyword evidence="1 4" id="KW-0808">Transferase</keyword>
<evidence type="ECO:0000256" key="5">
    <source>
        <dbReference type="PIRSR" id="PIRSR000446-1"/>
    </source>
</evidence>
<dbReference type="InterPro" id="IPR016035">
    <property type="entry name" value="Acyl_Trfase/lysoPLipase"/>
</dbReference>
<protein>
    <recommendedName>
        <fullName evidence="4">Malonyl CoA-acyl carrier protein transacylase</fullName>
        <ecNumber evidence="4">2.3.1.39</ecNumber>
    </recommendedName>
</protein>
<dbReference type="SUPFAM" id="SSF52151">
    <property type="entry name" value="FabD/lysophospholipase-like"/>
    <property type="match status" value="1"/>
</dbReference>
<dbReference type="Proteomes" id="UP000199516">
    <property type="component" value="Unassembled WGS sequence"/>
</dbReference>
<name>A0A1I2A7P9_9BACI</name>
<comment type="catalytic activity">
    <reaction evidence="3 4">
        <text>holo-[ACP] + malonyl-CoA = malonyl-[ACP] + CoA</text>
        <dbReference type="Rhea" id="RHEA:41792"/>
        <dbReference type="Rhea" id="RHEA-COMP:9623"/>
        <dbReference type="Rhea" id="RHEA-COMP:9685"/>
        <dbReference type="ChEBI" id="CHEBI:57287"/>
        <dbReference type="ChEBI" id="CHEBI:57384"/>
        <dbReference type="ChEBI" id="CHEBI:64479"/>
        <dbReference type="ChEBI" id="CHEBI:78449"/>
        <dbReference type="EC" id="2.3.1.39"/>
    </reaction>
</comment>
<dbReference type="InterPro" id="IPR050858">
    <property type="entry name" value="Mal-CoA-ACP_Trans/PKS_FabD"/>
</dbReference>
<dbReference type="Pfam" id="PF00698">
    <property type="entry name" value="Acyl_transf_1"/>
    <property type="match status" value="1"/>
</dbReference>
<dbReference type="EMBL" id="FONT01000001">
    <property type="protein sequence ID" value="SFE39749.1"/>
    <property type="molecule type" value="Genomic_DNA"/>
</dbReference>
<dbReference type="NCBIfam" id="TIGR00128">
    <property type="entry name" value="fabD"/>
    <property type="match status" value="1"/>
</dbReference>
<dbReference type="InterPro" id="IPR001227">
    <property type="entry name" value="Ac_transferase_dom_sf"/>
</dbReference>
<dbReference type="SMART" id="SM00827">
    <property type="entry name" value="PKS_AT"/>
    <property type="match status" value="1"/>
</dbReference>
<dbReference type="RefSeq" id="WP_091657346.1">
    <property type="nucleotide sequence ID" value="NZ_FONT01000001.1"/>
</dbReference>
<evidence type="ECO:0000313" key="7">
    <source>
        <dbReference type="EMBL" id="SFE39749.1"/>
    </source>
</evidence>
<dbReference type="InterPro" id="IPR004410">
    <property type="entry name" value="Malonyl_CoA-ACP_transAc_FabD"/>
</dbReference>
<dbReference type="PANTHER" id="PTHR42681:SF1">
    <property type="entry name" value="MALONYL-COA-ACYL CARRIER PROTEIN TRANSACYLASE, MITOCHONDRIAL"/>
    <property type="match status" value="1"/>
</dbReference>
<dbReference type="Gene3D" id="3.40.366.10">
    <property type="entry name" value="Malonyl-Coenzyme A Acyl Carrier Protein, domain 2"/>
    <property type="match status" value="1"/>
</dbReference>
<dbReference type="InterPro" id="IPR024925">
    <property type="entry name" value="Malonyl_CoA-ACP_transAc"/>
</dbReference>
<keyword evidence="8" id="KW-1185">Reference proteome</keyword>
<dbReference type="OrthoDB" id="9805460at2"/>
<dbReference type="InterPro" id="IPR014043">
    <property type="entry name" value="Acyl_transferase_dom"/>
</dbReference>
<evidence type="ECO:0000256" key="3">
    <source>
        <dbReference type="ARBA" id="ARBA00048462"/>
    </source>
</evidence>
<dbReference type="FunFam" id="3.30.70.250:FF:000001">
    <property type="entry name" value="Malonyl CoA-acyl carrier protein transacylase"/>
    <property type="match status" value="1"/>
</dbReference>
<dbReference type="EC" id="2.3.1.39" evidence="4"/>
<feature type="active site" evidence="5">
    <location>
        <position position="91"/>
    </location>
</feature>
<dbReference type="InterPro" id="IPR016036">
    <property type="entry name" value="Malonyl_transacylase_ACP-bd"/>
</dbReference>
<feature type="active site" evidence="5">
    <location>
        <position position="202"/>
    </location>
</feature>
<dbReference type="STRING" id="930128.SAMN05192532_101700"/>
<dbReference type="PANTHER" id="PTHR42681">
    <property type="entry name" value="MALONYL-COA-ACYL CARRIER PROTEIN TRANSACYLASE, MITOCHONDRIAL"/>
    <property type="match status" value="1"/>
</dbReference>
<organism evidence="7 8">
    <name type="scientific">Alteribacillus iranensis</name>
    <dbReference type="NCBI Taxonomy" id="930128"/>
    <lineage>
        <taxon>Bacteria</taxon>
        <taxon>Bacillati</taxon>
        <taxon>Bacillota</taxon>
        <taxon>Bacilli</taxon>
        <taxon>Bacillales</taxon>
        <taxon>Bacillaceae</taxon>
        <taxon>Alteribacillus</taxon>
    </lineage>
</organism>
<sequence length="317" mass="34476">MGKTAFLFPGQGSQYPGMGKDVYDHHSGANRIIQLADQELEYSLSRLMFDGPEDMLKRTENAQPALLTTSIAILEVLKENGITADFAAGHSLGEYSALVSSGVLSFPDAVNAVRKRGLFMEEAVPAGVGAMSAVMGLDRDLLHEITELATEQVGEKVQLANLNAPGQIVISGEKKAVDRAGELAKEKGAKRVIPLPVSGPFHSDLMKPAQEKLTQTLSAISFNNADIPVVTNVNAKEETDGAQMKQLLIEQVTAPVYWEDTVRRLIELDVTTFIEVGPGNVLSGLVRRVQRRGLEVFAVQDMESIEKMMDKLKKEES</sequence>
<dbReference type="PIRSF" id="PIRSF000446">
    <property type="entry name" value="Mct"/>
    <property type="match status" value="1"/>
</dbReference>
<reference evidence="7 8" key="1">
    <citation type="submission" date="2016-10" db="EMBL/GenBank/DDBJ databases">
        <authorList>
            <person name="de Groot N.N."/>
        </authorList>
    </citation>
    <scope>NUCLEOTIDE SEQUENCE [LARGE SCALE GENOMIC DNA]</scope>
    <source>
        <strain evidence="7 8">DSM 23995</strain>
    </source>
</reference>
<dbReference type="GO" id="GO:0006633">
    <property type="term" value="P:fatty acid biosynthetic process"/>
    <property type="evidence" value="ECO:0007669"/>
    <property type="project" value="TreeGrafter"/>
</dbReference>
<evidence type="ECO:0000256" key="4">
    <source>
        <dbReference type="PIRNR" id="PIRNR000446"/>
    </source>
</evidence>
<proteinExistence type="inferred from homology"/>
<keyword evidence="2 4" id="KW-0012">Acyltransferase</keyword>
<dbReference type="SUPFAM" id="SSF55048">
    <property type="entry name" value="Probable ACP-binding domain of malonyl-CoA ACP transacylase"/>
    <property type="match status" value="1"/>
</dbReference>
<evidence type="ECO:0000256" key="2">
    <source>
        <dbReference type="ARBA" id="ARBA00023315"/>
    </source>
</evidence>
<dbReference type="GO" id="GO:0004314">
    <property type="term" value="F:[acyl-carrier-protein] S-malonyltransferase activity"/>
    <property type="evidence" value="ECO:0007669"/>
    <property type="project" value="UniProtKB-EC"/>
</dbReference>
<accession>A0A1I2A7P9</accession>
<feature type="domain" description="Malonyl-CoA:ACP transacylase (MAT)" evidence="6">
    <location>
        <begin position="7"/>
        <end position="302"/>
    </location>
</feature>
<evidence type="ECO:0000256" key="1">
    <source>
        <dbReference type="ARBA" id="ARBA00022679"/>
    </source>
</evidence>
<gene>
    <name evidence="7" type="ORF">SAMN05192532_101700</name>
</gene>
<evidence type="ECO:0000259" key="6">
    <source>
        <dbReference type="SMART" id="SM00827"/>
    </source>
</evidence>
<comment type="similarity">
    <text evidence="4">Belongs to the fabD family.</text>
</comment>
<evidence type="ECO:0000313" key="8">
    <source>
        <dbReference type="Proteomes" id="UP000199516"/>
    </source>
</evidence>
<dbReference type="AlphaFoldDB" id="A0A1I2A7P9"/>